<keyword evidence="2" id="KW-1185">Reference proteome</keyword>
<comment type="caution">
    <text evidence="1">The sequence shown here is derived from an EMBL/GenBank/DDBJ whole genome shotgun (WGS) entry which is preliminary data.</text>
</comment>
<name>A0ABT1G658_9CORY</name>
<organism evidence="1 2">
    <name type="scientific">Corynebacterium stercoris</name>
    <dbReference type="NCBI Taxonomy" id="2943490"/>
    <lineage>
        <taxon>Bacteria</taxon>
        <taxon>Bacillati</taxon>
        <taxon>Actinomycetota</taxon>
        <taxon>Actinomycetes</taxon>
        <taxon>Mycobacteriales</taxon>
        <taxon>Corynebacteriaceae</taxon>
        <taxon>Corynebacterium</taxon>
    </lineage>
</organism>
<evidence type="ECO:0000313" key="2">
    <source>
        <dbReference type="Proteomes" id="UP001204000"/>
    </source>
</evidence>
<dbReference type="Proteomes" id="UP001204000">
    <property type="component" value="Unassembled WGS sequence"/>
</dbReference>
<gene>
    <name evidence="1" type="ORF">M5J20_08305</name>
</gene>
<proteinExistence type="predicted"/>
<protein>
    <submittedName>
        <fullName evidence="1">Uncharacterized protein</fullName>
    </submittedName>
</protein>
<sequence>METGEGQLIEQTHSEEPWLKARKGMGDSMKSNQTISRADMRRFYALQEARGASSPARSDLDGTFPIALQTETFEKNIDRWSGALELLAER</sequence>
<evidence type="ECO:0000313" key="1">
    <source>
        <dbReference type="EMBL" id="MCP1388187.1"/>
    </source>
</evidence>
<accession>A0ABT1G658</accession>
<reference evidence="1" key="1">
    <citation type="submission" date="2022-05" db="EMBL/GenBank/DDBJ databases">
        <title>Corynebacterium sp. TA-R-1 sp. nov., isolated from human feces.</title>
        <authorList>
            <person name="Shamsuzzaman M."/>
            <person name="Dahal R.H."/>
        </authorList>
    </citation>
    <scope>NUCLEOTIDE SEQUENCE</scope>
    <source>
        <strain evidence="1">TA-R-1</strain>
    </source>
</reference>
<dbReference type="RefSeq" id="WP_253578436.1">
    <property type="nucleotide sequence ID" value="NZ_JAMFTQ010000010.1"/>
</dbReference>
<dbReference type="EMBL" id="JAMFTQ010000010">
    <property type="protein sequence ID" value="MCP1388187.1"/>
    <property type="molecule type" value="Genomic_DNA"/>
</dbReference>